<protein>
    <submittedName>
        <fullName evidence="3">MerR family transcriptional regulator</fullName>
    </submittedName>
</protein>
<dbReference type="AlphaFoldDB" id="A0A8J3JLT8"/>
<dbReference type="Gene3D" id="1.10.1660.10">
    <property type="match status" value="1"/>
</dbReference>
<dbReference type="PANTHER" id="PTHR30204">
    <property type="entry name" value="REDOX-CYCLING DRUG-SENSING TRANSCRIPTIONAL ACTIVATOR SOXR"/>
    <property type="match status" value="1"/>
</dbReference>
<dbReference type="SUPFAM" id="SSF46955">
    <property type="entry name" value="Putative DNA-binding domain"/>
    <property type="match status" value="1"/>
</dbReference>
<proteinExistence type="predicted"/>
<comment type="caution">
    <text evidence="3">The sequence shown here is derived from an EMBL/GenBank/DDBJ whole genome shotgun (WGS) entry which is preliminary data.</text>
</comment>
<dbReference type="InterPro" id="IPR009061">
    <property type="entry name" value="DNA-bd_dom_put_sf"/>
</dbReference>
<name>A0A8J3JLT8_9ACTN</name>
<organism evidence="3 4">
    <name type="scientific">Catellatospora bangladeshensis</name>
    <dbReference type="NCBI Taxonomy" id="310355"/>
    <lineage>
        <taxon>Bacteria</taxon>
        <taxon>Bacillati</taxon>
        <taxon>Actinomycetota</taxon>
        <taxon>Actinomycetes</taxon>
        <taxon>Micromonosporales</taxon>
        <taxon>Micromonosporaceae</taxon>
        <taxon>Catellatospora</taxon>
    </lineage>
</organism>
<dbReference type="Gene3D" id="3.20.80.10">
    <property type="entry name" value="Regulatory factor, effector binding domain"/>
    <property type="match status" value="1"/>
</dbReference>
<gene>
    <name evidence="3" type="ORF">Cba03nite_16330</name>
</gene>
<evidence type="ECO:0000256" key="1">
    <source>
        <dbReference type="ARBA" id="ARBA00023125"/>
    </source>
</evidence>
<feature type="domain" description="HTH merR-type" evidence="2">
    <location>
        <begin position="10"/>
        <end position="80"/>
    </location>
</feature>
<dbReference type="GO" id="GO:0003677">
    <property type="term" value="F:DNA binding"/>
    <property type="evidence" value="ECO:0007669"/>
    <property type="project" value="UniProtKB-KW"/>
</dbReference>
<reference evidence="3 4" key="1">
    <citation type="submission" date="2021-01" db="EMBL/GenBank/DDBJ databases">
        <title>Whole genome shotgun sequence of Catellatospora bangladeshensis NBRC 107357.</title>
        <authorList>
            <person name="Komaki H."/>
            <person name="Tamura T."/>
        </authorList>
    </citation>
    <scope>NUCLEOTIDE SEQUENCE [LARGE SCALE GENOMIC DNA]</scope>
    <source>
        <strain evidence="3 4">NBRC 107357</strain>
    </source>
</reference>
<dbReference type="Proteomes" id="UP000601223">
    <property type="component" value="Unassembled WGS sequence"/>
</dbReference>
<dbReference type="Pfam" id="PF13411">
    <property type="entry name" value="MerR_1"/>
    <property type="match status" value="1"/>
</dbReference>
<dbReference type="PANTHER" id="PTHR30204:SF97">
    <property type="entry name" value="MERR FAMILY REGULATORY PROTEIN"/>
    <property type="match status" value="1"/>
</dbReference>
<keyword evidence="1" id="KW-0238">DNA-binding</keyword>
<keyword evidence="4" id="KW-1185">Reference proteome</keyword>
<sequence length="271" mass="29295">MAVGDVRRGELTTGEFGRRSGLSVKALRLYDVSGLLCPARVDSVTGYRWYAVEQLARARRISLLRQLEMPLAVIGELLALSDEEAVLRLERWWAAQEAAVVARRGTLSQLRGELLRAAVPEVAFAVAVRRVPEVKVAALRFEVDQQGLVAAMRLGEDVLRRHLAASGVGPGGSLRVLYLGPVTPDCAAPIEVCVPFSGGLEPARTEVFCTVLRDDCFYPRIMSAYAAVDGFVRDAGLVAAGPVREVYLADWDAVAGDGPYAEVAMPVEGWS</sequence>
<dbReference type="InterPro" id="IPR047057">
    <property type="entry name" value="MerR_fam"/>
</dbReference>
<dbReference type="PROSITE" id="PS50937">
    <property type="entry name" value="HTH_MERR_2"/>
    <property type="match status" value="1"/>
</dbReference>
<accession>A0A8J3JLT8</accession>
<dbReference type="SMART" id="SM00422">
    <property type="entry name" value="HTH_MERR"/>
    <property type="match status" value="1"/>
</dbReference>
<evidence type="ECO:0000313" key="4">
    <source>
        <dbReference type="Proteomes" id="UP000601223"/>
    </source>
</evidence>
<dbReference type="GO" id="GO:0003700">
    <property type="term" value="F:DNA-binding transcription factor activity"/>
    <property type="evidence" value="ECO:0007669"/>
    <property type="project" value="InterPro"/>
</dbReference>
<dbReference type="EMBL" id="BONF01000009">
    <property type="protein sequence ID" value="GIF80284.1"/>
    <property type="molecule type" value="Genomic_DNA"/>
</dbReference>
<dbReference type="InterPro" id="IPR000551">
    <property type="entry name" value="MerR-type_HTH_dom"/>
</dbReference>
<dbReference type="InterPro" id="IPR011256">
    <property type="entry name" value="Reg_factor_effector_dom_sf"/>
</dbReference>
<dbReference type="RefSeq" id="WP_203743694.1">
    <property type="nucleotide sequence ID" value="NZ_BONF01000009.1"/>
</dbReference>
<evidence type="ECO:0000259" key="2">
    <source>
        <dbReference type="PROSITE" id="PS50937"/>
    </source>
</evidence>
<evidence type="ECO:0000313" key="3">
    <source>
        <dbReference type="EMBL" id="GIF80284.1"/>
    </source>
</evidence>